<organism evidence="14 16">
    <name type="scientific">Aeromonas jandaei</name>
    <dbReference type="NCBI Taxonomy" id="650"/>
    <lineage>
        <taxon>Bacteria</taxon>
        <taxon>Pseudomonadati</taxon>
        <taxon>Pseudomonadota</taxon>
        <taxon>Gammaproteobacteria</taxon>
        <taxon>Aeromonadales</taxon>
        <taxon>Aeromonadaceae</taxon>
        <taxon>Aeromonas</taxon>
    </lineage>
</organism>
<evidence type="ECO:0000256" key="10">
    <source>
        <dbReference type="ARBA" id="ARBA00035120"/>
    </source>
</evidence>
<comment type="similarity">
    <text evidence="10 12">Belongs to the fluoride channel Fluc/FEX (TC 1.A.43) family.</text>
</comment>
<evidence type="ECO:0000256" key="3">
    <source>
        <dbReference type="ARBA" id="ARBA00022519"/>
    </source>
</evidence>
<comment type="subcellular location">
    <subcellularLocation>
        <location evidence="1 12">Cell membrane</location>
        <topology evidence="1 12">Multi-pass membrane protein</topology>
    </subcellularLocation>
</comment>
<dbReference type="EMBL" id="CP053881">
    <property type="protein sequence ID" value="QWL62223.1"/>
    <property type="molecule type" value="Genomic_DNA"/>
</dbReference>
<name>A0A2S5FBQ0_AERJA</name>
<dbReference type="NCBIfam" id="NF010792">
    <property type="entry name" value="PRK14196.1"/>
    <property type="match status" value="1"/>
</dbReference>
<evidence type="ECO:0000313" key="15">
    <source>
        <dbReference type="Proteomes" id="UP000595481"/>
    </source>
</evidence>
<accession>A0A2S5FBQ0</accession>
<evidence type="ECO:0000256" key="2">
    <source>
        <dbReference type="ARBA" id="ARBA00022475"/>
    </source>
</evidence>
<dbReference type="GeneID" id="69550402"/>
<gene>
    <name evidence="12 14" type="primary">crcB</name>
    <name evidence="12" type="synonym">fluC</name>
    <name evidence="14" type="ORF">HQ399_08170</name>
    <name evidence="13" type="ORF">I6H43_03935</name>
</gene>
<evidence type="ECO:0000256" key="9">
    <source>
        <dbReference type="ARBA" id="ARBA00023303"/>
    </source>
</evidence>
<evidence type="ECO:0000256" key="6">
    <source>
        <dbReference type="ARBA" id="ARBA00023053"/>
    </source>
</evidence>
<reference evidence="13 15" key="2">
    <citation type="submission" date="2020-12" db="EMBL/GenBank/DDBJ databases">
        <title>FDA dAtabase for Regulatory Grade micrObial Sequences (FDA-ARGOS): Supporting development and validation of Infectious Disease Dx tests.</title>
        <authorList>
            <person name="Sproer C."/>
            <person name="Gronow S."/>
            <person name="Severitt S."/>
            <person name="Schroder I."/>
            <person name="Tallon L."/>
            <person name="Sadzewicz L."/>
            <person name="Zhao X."/>
            <person name="Boylan J."/>
            <person name="Ott S."/>
            <person name="Bowen H."/>
            <person name="Vavikolanu K."/>
            <person name="Mehta A."/>
            <person name="Aluvathingal J."/>
            <person name="Nadendla S."/>
            <person name="Lowell S."/>
            <person name="Myers T."/>
            <person name="Yan Y."/>
            <person name="Sichtig H."/>
        </authorList>
    </citation>
    <scope>NUCLEOTIDE SEQUENCE [LARGE SCALE GENOMIC DNA]</scope>
    <source>
        <strain evidence="13 15">FDAARGOS_986</strain>
    </source>
</reference>
<keyword evidence="8 12" id="KW-0472">Membrane</keyword>
<proteinExistence type="inferred from homology"/>
<dbReference type="GO" id="GO:0005886">
    <property type="term" value="C:plasma membrane"/>
    <property type="evidence" value="ECO:0007669"/>
    <property type="project" value="UniProtKB-SubCell"/>
</dbReference>
<protein>
    <recommendedName>
        <fullName evidence="12">Fluoride-specific ion channel FluC</fullName>
    </recommendedName>
</protein>
<keyword evidence="3" id="KW-0997">Cell inner membrane</keyword>
<evidence type="ECO:0000256" key="8">
    <source>
        <dbReference type="ARBA" id="ARBA00023136"/>
    </source>
</evidence>
<evidence type="ECO:0000313" key="13">
    <source>
        <dbReference type="EMBL" id="QQB20701.1"/>
    </source>
</evidence>
<reference evidence="14" key="1">
    <citation type="submission" date="2020-05" db="EMBL/GenBank/DDBJ databases">
        <authorList>
            <person name="Liao W."/>
            <person name="He Y."/>
            <person name="Tan R."/>
            <person name="He X."/>
            <person name="Yang Z."/>
        </authorList>
    </citation>
    <scope>NUCLEOTIDE SEQUENCE</scope>
    <source>
        <strain evidence="14">4608</strain>
    </source>
</reference>
<dbReference type="Proteomes" id="UP000595481">
    <property type="component" value="Chromosome"/>
</dbReference>
<feature type="transmembrane region" description="Helical" evidence="12">
    <location>
        <begin position="97"/>
        <end position="119"/>
    </location>
</feature>
<dbReference type="RefSeq" id="WP_033116160.1">
    <property type="nucleotide sequence ID" value="NZ_AP024466.1"/>
</dbReference>
<dbReference type="EMBL" id="CP066092">
    <property type="protein sequence ID" value="QQB20701.1"/>
    <property type="molecule type" value="Genomic_DNA"/>
</dbReference>
<evidence type="ECO:0000256" key="11">
    <source>
        <dbReference type="ARBA" id="ARBA00035585"/>
    </source>
</evidence>
<comment type="function">
    <text evidence="12">Fluoride-specific ion channel. Important for reducing fluoride concentration in the cell, thus reducing its toxicity.</text>
</comment>
<keyword evidence="6 12" id="KW-0915">Sodium</keyword>
<comment type="catalytic activity">
    <reaction evidence="11">
        <text>fluoride(in) = fluoride(out)</text>
        <dbReference type="Rhea" id="RHEA:76159"/>
        <dbReference type="ChEBI" id="CHEBI:17051"/>
    </reaction>
    <physiologicalReaction direction="left-to-right" evidence="11">
        <dbReference type="Rhea" id="RHEA:76160"/>
    </physiologicalReaction>
</comment>
<feature type="transmembrane region" description="Helical" evidence="12">
    <location>
        <begin position="28"/>
        <end position="55"/>
    </location>
</feature>
<dbReference type="NCBIfam" id="TIGR00494">
    <property type="entry name" value="crcB"/>
    <property type="match status" value="1"/>
</dbReference>
<keyword evidence="5 12" id="KW-1133">Transmembrane helix</keyword>
<keyword evidence="15" id="KW-1185">Reference proteome</keyword>
<keyword evidence="4 12" id="KW-0812">Transmembrane</keyword>
<dbReference type="Pfam" id="PF02537">
    <property type="entry name" value="CRCB"/>
    <property type="match status" value="1"/>
</dbReference>
<dbReference type="PANTHER" id="PTHR28259">
    <property type="entry name" value="FLUORIDE EXPORT PROTEIN 1-RELATED"/>
    <property type="match status" value="1"/>
</dbReference>
<dbReference type="GO" id="GO:0140114">
    <property type="term" value="P:cellular detoxification of fluoride"/>
    <property type="evidence" value="ECO:0007669"/>
    <property type="project" value="UniProtKB-UniRule"/>
</dbReference>
<evidence type="ECO:0000313" key="16">
    <source>
        <dbReference type="Proteomes" id="UP000679312"/>
    </source>
</evidence>
<keyword evidence="7 12" id="KW-0406">Ion transport</keyword>
<dbReference type="GO" id="GO:0046872">
    <property type="term" value="F:metal ion binding"/>
    <property type="evidence" value="ECO:0007669"/>
    <property type="project" value="UniProtKB-KW"/>
</dbReference>
<evidence type="ECO:0000256" key="1">
    <source>
        <dbReference type="ARBA" id="ARBA00004651"/>
    </source>
</evidence>
<dbReference type="InterPro" id="IPR003691">
    <property type="entry name" value="FluC"/>
</dbReference>
<feature type="transmembrane region" description="Helical" evidence="12">
    <location>
        <begin position="67"/>
        <end position="85"/>
    </location>
</feature>
<evidence type="ECO:0000313" key="14">
    <source>
        <dbReference type="EMBL" id="QWL62223.1"/>
    </source>
</evidence>
<feature type="binding site" evidence="12">
    <location>
        <position position="75"/>
    </location>
    <ligand>
        <name>Na(+)</name>
        <dbReference type="ChEBI" id="CHEBI:29101"/>
        <note>structural</note>
    </ligand>
</feature>
<dbReference type="HAMAP" id="MF_00454">
    <property type="entry name" value="FluC"/>
    <property type="match status" value="1"/>
</dbReference>
<reference evidence="14 16" key="3">
    <citation type="journal article" date="2021" name="Front. Microbiol.">
        <title>Prevalence and Genetic Analysis of Chromosomal mcr-3/7 in Aeromonas From U.S. Animal-Derived Samples.</title>
        <authorList>
            <person name="Wang Y."/>
            <person name="Hou N."/>
            <person name="Rasooly R."/>
            <person name="Gu Y."/>
            <person name="He X."/>
        </authorList>
    </citation>
    <scope>NUCLEOTIDE SEQUENCE [LARGE SCALE GENOMIC DNA]</scope>
    <source>
        <strain evidence="14 16">4608</strain>
    </source>
</reference>
<dbReference type="PANTHER" id="PTHR28259:SF1">
    <property type="entry name" value="FLUORIDE EXPORT PROTEIN 1-RELATED"/>
    <property type="match status" value="1"/>
</dbReference>
<evidence type="ECO:0000256" key="4">
    <source>
        <dbReference type="ARBA" id="ARBA00022692"/>
    </source>
</evidence>
<evidence type="ECO:0000256" key="12">
    <source>
        <dbReference type="HAMAP-Rule" id="MF_00454"/>
    </source>
</evidence>
<keyword evidence="12" id="KW-0479">Metal-binding</keyword>
<dbReference type="AlphaFoldDB" id="A0A2S5FBQ0"/>
<evidence type="ECO:0000256" key="7">
    <source>
        <dbReference type="ARBA" id="ARBA00023065"/>
    </source>
</evidence>
<evidence type="ECO:0000256" key="5">
    <source>
        <dbReference type="ARBA" id="ARBA00022989"/>
    </source>
</evidence>
<keyword evidence="2 12" id="KW-1003">Cell membrane</keyword>
<keyword evidence="12" id="KW-0813">Transport</keyword>
<sequence length="127" mass="13332">MLNSILAISVGASFGAIFRWLLGTSLNAIFPTLPLGTLVANLLGGYLIGIAIAFFSANPNLPPEWRLLVITGFLGGLTTFSTFSAEVTSLLQAGRLAWAGGAICVHVLGSLAMTLAGMWSMSMLQRM</sequence>
<feature type="transmembrane region" description="Helical" evidence="12">
    <location>
        <begin position="5"/>
        <end position="22"/>
    </location>
</feature>
<feature type="binding site" evidence="12">
    <location>
        <position position="78"/>
    </location>
    <ligand>
        <name>Na(+)</name>
        <dbReference type="ChEBI" id="CHEBI:29101"/>
        <note>structural</note>
    </ligand>
</feature>
<dbReference type="GO" id="GO:0062054">
    <property type="term" value="F:fluoride channel activity"/>
    <property type="evidence" value="ECO:0007669"/>
    <property type="project" value="UniProtKB-UniRule"/>
</dbReference>
<dbReference type="Proteomes" id="UP000679312">
    <property type="component" value="Chromosome"/>
</dbReference>
<keyword evidence="9 12" id="KW-0407">Ion channel</keyword>
<comment type="activity regulation">
    <text evidence="12">Na(+) is not transported, but it plays an essential structural role and its presence is essential for fluoride channel function.</text>
</comment>